<dbReference type="Pfam" id="PF22544">
    <property type="entry name" value="HYDIN_VesB_CFA65-like_Ig"/>
    <property type="match status" value="2"/>
</dbReference>
<dbReference type="Proteomes" id="UP000321533">
    <property type="component" value="Chromosome"/>
</dbReference>
<dbReference type="KEGG" id="pgin:FRZ67_18840"/>
<dbReference type="InterPro" id="IPR013783">
    <property type="entry name" value="Ig-like_fold"/>
</dbReference>
<dbReference type="Pfam" id="PF00112">
    <property type="entry name" value="Peptidase_C1"/>
    <property type="match status" value="1"/>
</dbReference>
<name>A0A5B8VE01_9BACT</name>
<gene>
    <name evidence="7" type="ORF">FRZ67_18840</name>
</gene>
<sequence length="741" mass="79101">MNLMKTNVLLYQIKNVLISAVLSAIFFLSCQKENSDASTTEHGVDTVGFGLIPTASSVYSAIPVAEIPPGGAGELPGSFFLEIPSVPFSQGIQGSCASCASAMAKSIVDHTKSNASYIDNGIIYSPSYLYTQAIQFPGSCSLGSEIYKNLDILKDKGICKLSEMAYSDADCSTLPDSKQDSLAAGHKIDHYFRVDPLDRSTIKKFIYAGLPVIVAIRVDDHFANDYWNQDNKNLVWSKFGAYQNTNHAVLLYGWDDEKNSFKILNQWGNRWGDNGSIWVDYDLVEETSVFFQAYIIQNPTNTNSLKITGDLNFGDVQVNTKVTKYLTLQNTGSSKIDISEVSVSAPYSVEWQTASVDAGKSKTLGVIFEPVNASQSDQILTIVSNAVNKNEEINVTGNGIVETSQTKIISISGDMDFGSIDVGTTASQTLKINNNGNSDLTVTSISYSAAGYAGNWSGVISAGDVQEVTVSFSPSSAQSYPCTLTVNCDLTGGNNTALLSGAGKQVQQKTRIISLSGDLSFGDVAIGDTHHSTLTIYNTGNSDLTINGFDIPGSFKKGSYTSLITPGASEDVDVSFSPLSQQNYTGVIKVYSDATSGSNEISVSGRGVAGSGGTVIVSPPIGSYGNCQDFGNYSCDASVSYGTGIINAKIVSVNTSTHTIVVEIKKCDGSAFNYGGHLNVVSDLCSGVSFVFGAFSAGSKSFQMTFSDTYMSGTKTYYPFIVQEVNSFTYQYAAPKISITY</sequence>
<proteinExistence type="predicted"/>
<dbReference type="SMART" id="SM00645">
    <property type="entry name" value="Pept_C1"/>
    <property type="match status" value="1"/>
</dbReference>
<dbReference type="NCBIfam" id="NF012200">
    <property type="entry name" value="choice_anch_D"/>
    <property type="match status" value="3"/>
</dbReference>
<dbReference type="PANTHER" id="PTHR46127:SF1">
    <property type="entry name" value="CILIA- AND FLAGELLA-ASSOCIATED PROTEIN 65"/>
    <property type="match status" value="1"/>
</dbReference>
<dbReference type="AlphaFoldDB" id="A0A5B8VE01"/>
<keyword evidence="5" id="KW-0966">Cell projection</keyword>
<keyword evidence="4" id="KW-0969">Cilium</keyword>
<evidence type="ECO:0000256" key="2">
    <source>
        <dbReference type="ARBA" id="ARBA00004496"/>
    </source>
</evidence>
<evidence type="ECO:0000259" key="6">
    <source>
        <dbReference type="SMART" id="SM00645"/>
    </source>
</evidence>
<dbReference type="InterPro" id="IPR031549">
    <property type="entry name" value="ASH"/>
</dbReference>
<keyword evidence="8" id="KW-1185">Reference proteome</keyword>
<evidence type="ECO:0000256" key="3">
    <source>
        <dbReference type="ARBA" id="ARBA00022490"/>
    </source>
</evidence>
<dbReference type="Pfam" id="PF15780">
    <property type="entry name" value="ASH"/>
    <property type="match status" value="1"/>
</dbReference>
<evidence type="ECO:0000256" key="4">
    <source>
        <dbReference type="ARBA" id="ARBA00023069"/>
    </source>
</evidence>
<dbReference type="SUPFAM" id="SSF54001">
    <property type="entry name" value="Cysteine proteinases"/>
    <property type="match status" value="1"/>
</dbReference>
<dbReference type="Gene3D" id="3.90.70.10">
    <property type="entry name" value="Cysteine proteinases"/>
    <property type="match status" value="1"/>
</dbReference>
<dbReference type="GO" id="GO:0006508">
    <property type="term" value="P:proteolysis"/>
    <property type="evidence" value="ECO:0007669"/>
    <property type="project" value="InterPro"/>
</dbReference>
<dbReference type="PROSITE" id="PS51257">
    <property type="entry name" value="PROKAR_LIPOPROTEIN"/>
    <property type="match status" value="1"/>
</dbReference>
<dbReference type="InterPro" id="IPR052614">
    <property type="entry name" value="CFAP65"/>
</dbReference>
<feature type="domain" description="Peptidase C1A papain C-terminal" evidence="6">
    <location>
        <begin position="75"/>
        <end position="297"/>
    </location>
</feature>
<dbReference type="EMBL" id="CP042435">
    <property type="protein sequence ID" value="QEC69265.1"/>
    <property type="molecule type" value="Genomic_DNA"/>
</dbReference>
<comment type="subcellular location">
    <subcellularLocation>
        <location evidence="1">Cell projection</location>
        <location evidence="1">Cilium</location>
    </subcellularLocation>
    <subcellularLocation>
        <location evidence="2">Cytoplasm</location>
    </subcellularLocation>
</comment>
<accession>A0A5B8VE01</accession>
<evidence type="ECO:0000256" key="5">
    <source>
        <dbReference type="ARBA" id="ARBA00023273"/>
    </source>
</evidence>
<keyword evidence="3" id="KW-0963">Cytoplasm</keyword>
<dbReference type="PANTHER" id="PTHR46127">
    <property type="entry name" value="CILIA- AND FLAGELLA-ASSOCIATED PROTEIN 65"/>
    <property type="match status" value="1"/>
</dbReference>
<evidence type="ECO:0000256" key="1">
    <source>
        <dbReference type="ARBA" id="ARBA00004138"/>
    </source>
</evidence>
<dbReference type="InterPro" id="IPR053879">
    <property type="entry name" value="HYDIN_VesB_CFA65-like_Ig"/>
</dbReference>
<organism evidence="7 8">
    <name type="scientific">Panacibacter ginsenosidivorans</name>
    <dbReference type="NCBI Taxonomy" id="1813871"/>
    <lineage>
        <taxon>Bacteria</taxon>
        <taxon>Pseudomonadati</taxon>
        <taxon>Bacteroidota</taxon>
        <taxon>Chitinophagia</taxon>
        <taxon>Chitinophagales</taxon>
        <taxon>Chitinophagaceae</taxon>
        <taxon>Panacibacter</taxon>
    </lineage>
</organism>
<dbReference type="GO" id="GO:0008234">
    <property type="term" value="F:cysteine-type peptidase activity"/>
    <property type="evidence" value="ECO:0007669"/>
    <property type="project" value="InterPro"/>
</dbReference>
<evidence type="ECO:0000313" key="7">
    <source>
        <dbReference type="EMBL" id="QEC69265.1"/>
    </source>
</evidence>
<dbReference type="CDD" id="cd02619">
    <property type="entry name" value="Peptidase_C1"/>
    <property type="match status" value="1"/>
</dbReference>
<protein>
    <submittedName>
        <fullName evidence="7">Choice-of-anchor D domain-containing protein</fullName>
    </submittedName>
</protein>
<dbReference type="Gene3D" id="2.60.40.10">
    <property type="entry name" value="Immunoglobulins"/>
    <property type="match status" value="3"/>
</dbReference>
<reference evidence="7 8" key="1">
    <citation type="journal article" date="2016" name="Int. J. Syst. Evol. Microbiol.">
        <title>Panacibacter ginsenosidivorans gen. nov., sp. nov., with ginsenoside converting activity isolated from soil of a ginseng field.</title>
        <authorList>
            <person name="Siddiqi M.Z."/>
            <person name="Muhammad Shafi S."/>
            <person name="Choi K.D."/>
            <person name="Im W.T."/>
        </authorList>
    </citation>
    <scope>NUCLEOTIDE SEQUENCE [LARGE SCALE GENOMIC DNA]</scope>
    <source>
        <strain evidence="7 8">Gsoil1550</strain>
    </source>
</reference>
<dbReference type="InterPro" id="IPR038765">
    <property type="entry name" value="Papain-like_cys_pep_sf"/>
</dbReference>
<dbReference type="GO" id="GO:0005737">
    <property type="term" value="C:cytoplasm"/>
    <property type="evidence" value="ECO:0007669"/>
    <property type="project" value="UniProtKB-SubCell"/>
</dbReference>
<evidence type="ECO:0000313" key="8">
    <source>
        <dbReference type="Proteomes" id="UP000321533"/>
    </source>
</evidence>
<dbReference type="InterPro" id="IPR000668">
    <property type="entry name" value="Peptidase_C1A_C"/>
</dbReference>